<dbReference type="EMBL" id="FVGW01000015">
    <property type="protein sequence ID" value="SKM81929.1"/>
    <property type="molecule type" value="Genomic_DNA"/>
</dbReference>
<gene>
    <name evidence="1" type="ORF">SAMEA2259716_05199</name>
</gene>
<dbReference type="RefSeq" id="WP_235682307.1">
    <property type="nucleotide sequence ID" value="NZ_FVGW01000015.1"/>
</dbReference>
<protein>
    <submittedName>
        <fullName evidence="1">Uncharacterized protein</fullName>
    </submittedName>
</protein>
<reference evidence="1 2" key="1">
    <citation type="submission" date="2016-11" db="EMBL/GenBank/DDBJ databases">
        <authorList>
            <consortium name="Pathogen Informatics"/>
        </authorList>
    </citation>
    <scope>NUCLEOTIDE SEQUENCE [LARGE SCALE GENOMIC DNA]</scope>
    <source>
        <strain evidence="1 2">911</strain>
    </source>
</reference>
<evidence type="ECO:0000313" key="1">
    <source>
        <dbReference type="EMBL" id="SKM81929.1"/>
    </source>
</evidence>
<sequence>MDEGLVGMVCRFLRHQNVCTATVFALIGVCVLSACGQTPGEVLADELNDIYREVAQAVQKHNLDAYNALTCARQHLDGIDSIESDSAADLPATGALTDVSVHGDAALATLAAPPGIARELAEGYRVAFLKENEGWKYCGGLVAVGIASARSSGRR</sequence>
<dbReference type="Proteomes" id="UP000190074">
    <property type="component" value="Unassembled WGS sequence"/>
</dbReference>
<dbReference type="AlphaFoldDB" id="A0A1U0Z8W3"/>
<accession>A0A1U0Z8W3</accession>
<name>A0A1U0Z8W3_9MYCO</name>
<evidence type="ECO:0000313" key="2">
    <source>
        <dbReference type="Proteomes" id="UP000190074"/>
    </source>
</evidence>
<proteinExistence type="predicted"/>
<organism evidence="1 2">
    <name type="scientific">Mycobacteroides abscessus subsp. massiliense</name>
    <dbReference type="NCBI Taxonomy" id="1962118"/>
    <lineage>
        <taxon>Bacteria</taxon>
        <taxon>Bacillati</taxon>
        <taxon>Actinomycetota</taxon>
        <taxon>Actinomycetes</taxon>
        <taxon>Mycobacteriales</taxon>
        <taxon>Mycobacteriaceae</taxon>
        <taxon>Mycobacteroides</taxon>
        <taxon>Mycobacteroides abscessus</taxon>
    </lineage>
</organism>